<evidence type="ECO:0000256" key="18">
    <source>
        <dbReference type="SAM" id="Phobius"/>
    </source>
</evidence>
<dbReference type="NCBIfam" id="NF011702">
    <property type="entry name" value="PRK15122.1"/>
    <property type="match status" value="1"/>
</dbReference>
<dbReference type="InterPro" id="IPR006415">
    <property type="entry name" value="P-type_ATPase_IIIB"/>
</dbReference>
<dbReference type="InterPro" id="IPR059000">
    <property type="entry name" value="ATPase_P-type_domA"/>
</dbReference>
<feature type="transmembrane region" description="Helical" evidence="18">
    <location>
        <begin position="302"/>
        <end position="320"/>
    </location>
</feature>
<feature type="domain" description="Cation-transporting P-type ATPase N-terminal" evidence="19">
    <location>
        <begin position="41"/>
        <end position="121"/>
    </location>
</feature>
<keyword evidence="6" id="KW-1003">Cell membrane</keyword>
<dbReference type="CDD" id="cd02077">
    <property type="entry name" value="P-type_ATPase_Mg"/>
    <property type="match status" value="1"/>
</dbReference>
<evidence type="ECO:0000256" key="4">
    <source>
        <dbReference type="ARBA" id="ARBA00012786"/>
    </source>
</evidence>
<dbReference type="EMBL" id="CP113797">
    <property type="protein sequence ID" value="WAL58884.1"/>
    <property type="molecule type" value="Genomic_DNA"/>
</dbReference>
<evidence type="ECO:0000256" key="9">
    <source>
        <dbReference type="ARBA" id="ARBA00022692"/>
    </source>
</evidence>
<keyword evidence="12" id="KW-0460">Magnesium</keyword>
<dbReference type="Pfam" id="PF00122">
    <property type="entry name" value="E1-E2_ATPase"/>
    <property type="match status" value="1"/>
</dbReference>
<keyword evidence="7" id="KW-0997">Cell inner membrane</keyword>
<dbReference type="InterPro" id="IPR001757">
    <property type="entry name" value="P_typ_ATPase"/>
</dbReference>
<dbReference type="PRINTS" id="PR01836">
    <property type="entry name" value="MGATPASE"/>
</dbReference>
<evidence type="ECO:0000256" key="11">
    <source>
        <dbReference type="ARBA" id="ARBA00022840"/>
    </source>
</evidence>
<dbReference type="InterPro" id="IPR004014">
    <property type="entry name" value="ATPase_P-typ_cation-transptr_N"/>
</dbReference>
<dbReference type="Pfam" id="PF00689">
    <property type="entry name" value="Cation_ATPase_C"/>
    <property type="match status" value="1"/>
</dbReference>
<evidence type="ECO:0000256" key="5">
    <source>
        <dbReference type="ARBA" id="ARBA00013555"/>
    </source>
</evidence>
<evidence type="ECO:0000256" key="2">
    <source>
        <dbReference type="ARBA" id="ARBA00004429"/>
    </source>
</evidence>
<dbReference type="SUPFAM" id="SSF56784">
    <property type="entry name" value="HAD-like"/>
    <property type="match status" value="1"/>
</dbReference>
<dbReference type="Proteomes" id="UP001163152">
    <property type="component" value="Chromosome"/>
</dbReference>
<dbReference type="GO" id="GO:0016887">
    <property type="term" value="F:ATP hydrolysis activity"/>
    <property type="evidence" value="ECO:0007669"/>
    <property type="project" value="InterPro"/>
</dbReference>
<keyword evidence="15 18" id="KW-0472">Membrane</keyword>
<dbReference type="InterPro" id="IPR008250">
    <property type="entry name" value="ATPase_P-typ_transduc_dom_A_sf"/>
</dbReference>
<evidence type="ECO:0000256" key="6">
    <source>
        <dbReference type="ARBA" id="ARBA00022475"/>
    </source>
</evidence>
<dbReference type="GO" id="GO:0005886">
    <property type="term" value="C:plasma membrane"/>
    <property type="evidence" value="ECO:0007669"/>
    <property type="project" value="UniProtKB-SubCell"/>
</dbReference>
<sequence>MSQFNGKLEGVMSVWRFVIRAVMPFQFSRFNRATPAVPPIRFSLQVVEEAQTELGLLLTKLDTYRYGLTASESRRRLKKYGWNDVVHEGPLPWYKQLLKSFNNPFVYLLLGLAIATGLTREPRETIVLLGMVFLSGILRFIQEYRSTQAATKLWAVAGASATISRYDDLMLRERQQQVSIRRLVPGDIVHLSAGMMVPADVRLLQANDLFVSQAILTGESTPIQKHDTLGNQSERLAIQHVHSSDNDPFHTPTVCFMGTTVMSGQARAVVVATGAQTYLGSLAQAVAGKRALTSFETGINQITWLLVGIMCVLVPIVFFLNGITQQDWNEAFVFAIAVSVGLVPEMLPLVVSATLIQGATKLAQQKVLVKRLDAMQNLGAVDILCTDKTGTLTENRVALVNPLGIDGTPTEEPLTYGYLNSYYQTGIRNALDEAILEHPPSNQLLTLEAADRMGEVPFDFVRRRSSVVIKHTGQPLLICKGAIEEVVTLCTTMQCQGQILPLTQADYESVRQVAKSLHTDGLRVLAVAYRQFSTPKAHYGIEDEFDLTLVGYLTFLDPPKASAKAAIAALQQHNLTIKVITGDDETITRRICQDVGLTVNQICLGSIVEQLTESELANVIEETTVFARMSPAQKARVIRLLKQKGHTVGYLGDGINDVLALRDADVSISVDTATDVAKESADIILLEKSLMVLEQGIVEGRRTFGNLIKYLKMAASSNFGNVFSVVGASALLPFLPMLPLQLLIQNLLYDLSQITIPFDRVDSTYLATPRTWSVSDLRRFIFCLGPVSSVFDYLTFALLWFGLGATTEANASLFQSGWFVQGSLSQVLIIHLLRTEKIPFIQSRATLPVLLTTGLVMAIALLLPFTHLGAKLGLVPLPALYFPWLIVILISYCLLTQVVKVWYLRRFKTWL</sequence>
<dbReference type="GO" id="GO:0015444">
    <property type="term" value="F:P-type magnesium transporter activity"/>
    <property type="evidence" value="ECO:0007669"/>
    <property type="project" value="UniProtKB-EC"/>
</dbReference>
<keyword evidence="13" id="KW-1278">Translocase</keyword>
<feature type="transmembrane region" description="Helical" evidence="18">
    <location>
        <begin position="813"/>
        <end position="833"/>
    </location>
</feature>
<dbReference type="EC" id="7.2.2.14" evidence="4"/>
<name>A0A9E8Z998_9CYAN</name>
<evidence type="ECO:0000256" key="7">
    <source>
        <dbReference type="ARBA" id="ARBA00022519"/>
    </source>
</evidence>
<evidence type="ECO:0000256" key="8">
    <source>
        <dbReference type="ARBA" id="ARBA00022553"/>
    </source>
</evidence>
<dbReference type="Gene3D" id="3.40.50.1000">
    <property type="entry name" value="HAD superfamily/HAD-like"/>
    <property type="match status" value="1"/>
</dbReference>
<dbReference type="PANTHER" id="PTHR42861">
    <property type="entry name" value="CALCIUM-TRANSPORTING ATPASE"/>
    <property type="match status" value="1"/>
</dbReference>
<accession>A0A9E8Z998</accession>
<dbReference type="InterPro" id="IPR023214">
    <property type="entry name" value="HAD_sf"/>
</dbReference>
<dbReference type="InterPro" id="IPR044492">
    <property type="entry name" value="P_typ_ATPase_HD_dom"/>
</dbReference>
<evidence type="ECO:0000256" key="3">
    <source>
        <dbReference type="ARBA" id="ARBA00008746"/>
    </source>
</evidence>
<dbReference type="InterPro" id="IPR036412">
    <property type="entry name" value="HAD-like_sf"/>
</dbReference>
<comment type="subcellular location">
    <subcellularLocation>
        <location evidence="2">Cell inner membrane</location>
        <topology evidence="2">Multi-pass membrane protein</topology>
    </subcellularLocation>
</comment>
<keyword evidence="10" id="KW-0547">Nucleotide-binding</keyword>
<dbReference type="PROSITE" id="PS00154">
    <property type="entry name" value="ATPASE_E1_E2"/>
    <property type="match status" value="1"/>
</dbReference>
<feature type="transmembrane region" description="Helical" evidence="18">
    <location>
        <begin position="845"/>
        <end position="869"/>
    </location>
</feature>
<evidence type="ECO:0000256" key="14">
    <source>
        <dbReference type="ARBA" id="ARBA00022989"/>
    </source>
</evidence>
<dbReference type="Pfam" id="PF00690">
    <property type="entry name" value="Cation_ATPase_N"/>
    <property type="match status" value="1"/>
</dbReference>
<dbReference type="InterPro" id="IPR023298">
    <property type="entry name" value="ATPase_P-typ_TM_dom_sf"/>
</dbReference>
<feature type="transmembrane region" description="Helical" evidence="18">
    <location>
        <begin position="881"/>
        <end position="903"/>
    </location>
</feature>
<feature type="transmembrane region" description="Helical" evidence="18">
    <location>
        <begin position="780"/>
        <end position="801"/>
    </location>
</feature>
<comment type="similarity">
    <text evidence="3">Belongs to the cation transport ATPase (P-type) (TC 3.A.3) family. Type IIIB subfamily.</text>
</comment>
<dbReference type="Gene3D" id="3.40.1110.10">
    <property type="entry name" value="Calcium-transporting ATPase, cytoplasmic domain N"/>
    <property type="match status" value="1"/>
</dbReference>
<evidence type="ECO:0000256" key="13">
    <source>
        <dbReference type="ARBA" id="ARBA00022967"/>
    </source>
</evidence>
<dbReference type="GO" id="GO:0005524">
    <property type="term" value="F:ATP binding"/>
    <property type="evidence" value="ECO:0007669"/>
    <property type="project" value="UniProtKB-KW"/>
</dbReference>
<dbReference type="Gene3D" id="1.20.1110.10">
    <property type="entry name" value="Calcium-transporting ATPase, transmembrane domain"/>
    <property type="match status" value="1"/>
</dbReference>
<comment type="function">
    <text evidence="1">Mediates magnesium influx to the cytosol.</text>
</comment>
<reference evidence="20" key="1">
    <citation type="submission" date="2022-12" db="EMBL/GenBank/DDBJ databases">
        <title>Polyphasic identification of a Novel Hot-Spring Cyanobacterium Ocullathermofonsia sinensis gen nov. sp. nov. and Genomic Insights on its Adaptations to the Thermal Habitat.</title>
        <authorList>
            <person name="Daroch M."/>
            <person name="Tang J."/>
            <person name="Jiang Y."/>
        </authorList>
    </citation>
    <scope>NUCLEOTIDE SEQUENCE</scope>
    <source>
        <strain evidence="20">PKUAC-SCTA174</strain>
    </source>
</reference>
<dbReference type="SFLD" id="SFLDS00003">
    <property type="entry name" value="Haloacid_Dehalogenase"/>
    <property type="match status" value="1"/>
</dbReference>
<evidence type="ECO:0000256" key="10">
    <source>
        <dbReference type="ARBA" id="ARBA00022741"/>
    </source>
</evidence>
<dbReference type="Pfam" id="PF13246">
    <property type="entry name" value="Cation_ATPase"/>
    <property type="match status" value="1"/>
</dbReference>
<dbReference type="KEGG" id="tsin:OXH18_17115"/>
<dbReference type="AlphaFoldDB" id="A0A9E8Z998"/>
<gene>
    <name evidence="20" type="primary">mgtA</name>
    <name evidence="20" type="ORF">OXH18_17115</name>
</gene>
<evidence type="ECO:0000256" key="15">
    <source>
        <dbReference type="ARBA" id="ARBA00023136"/>
    </source>
</evidence>
<evidence type="ECO:0000256" key="17">
    <source>
        <dbReference type="ARBA" id="ARBA00047295"/>
    </source>
</evidence>
<dbReference type="SFLD" id="SFLDG00002">
    <property type="entry name" value="C1.7:_P-type_atpase_like"/>
    <property type="match status" value="1"/>
</dbReference>
<dbReference type="InterPro" id="IPR023299">
    <property type="entry name" value="ATPase_P-typ_cyto_dom_N"/>
</dbReference>
<dbReference type="SUPFAM" id="SSF81653">
    <property type="entry name" value="Calcium ATPase, transduction domain A"/>
    <property type="match status" value="1"/>
</dbReference>
<keyword evidence="8" id="KW-0597">Phosphoprotein</keyword>
<keyword evidence="9 18" id="KW-0812">Transmembrane</keyword>
<proteinExistence type="inferred from homology"/>
<evidence type="ECO:0000256" key="1">
    <source>
        <dbReference type="ARBA" id="ARBA00003954"/>
    </source>
</evidence>
<dbReference type="NCBIfam" id="TIGR01494">
    <property type="entry name" value="ATPase_P-type"/>
    <property type="match status" value="2"/>
</dbReference>
<dbReference type="SUPFAM" id="SSF81665">
    <property type="entry name" value="Calcium ATPase, transmembrane domain M"/>
    <property type="match status" value="1"/>
</dbReference>
<keyword evidence="21" id="KW-1185">Reference proteome</keyword>
<dbReference type="RefSeq" id="WP_268608325.1">
    <property type="nucleotide sequence ID" value="NZ_CP113797.1"/>
</dbReference>
<evidence type="ECO:0000256" key="16">
    <source>
        <dbReference type="ARBA" id="ARBA00029806"/>
    </source>
</evidence>
<evidence type="ECO:0000313" key="21">
    <source>
        <dbReference type="Proteomes" id="UP001163152"/>
    </source>
</evidence>
<dbReference type="NCBIfam" id="TIGR01524">
    <property type="entry name" value="ATPase-IIIB_Mg"/>
    <property type="match status" value="1"/>
</dbReference>
<evidence type="ECO:0000259" key="19">
    <source>
        <dbReference type="SMART" id="SM00831"/>
    </source>
</evidence>
<organism evidence="20 21">
    <name type="scientific">Thermocoleostomius sinensis A174</name>
    <dbReference type="NCBI Taxonomy" id="2016057"/>
    <lineage>
        <taxon>Bacteria</taxon>
        <taxon>Bacillati</taxon>
        <taxon>Cyanobacteriota</taxon>
        <taxon>Cyanophyceae</taxon>
        <taxon>Oculatellales</taxon>
        <taxon>Oculatellaceae</taxon>
        <taxon>Thermocoleostomius</taxon>
    </lineage>
</organism>
<keyword evidence="11" id="KW-0067">ATP-binding</keyword>
<dbReference type="InterPro" id="IPR006068">
    <property type="entry name" value="ATPase_P-typ_cation-transptr_C"/>
</dbReference>
<comment type="catalytic activity">
    <reaction evidence="17">
        <text>Mg(2+)(out) + ATP + H2O = Mg(2+)(in) + ADP + phosphate + H(+)</text>
        <dbReference type="Rhea" id="RHEA:10260"/>
        <dbReference type="ChEBI" id="CHEBI:15377"/>
        <dbReference type="ChEBI" id="CHEBI:15378"/>
        <dbReference type="ChEBI" id="CHEBI:18420"/>
        <dbReference type="ChEBI" id="CHEBI:30616"/>
        <dbReference type="ChEBI" id="CHEBI:43474"/>
        <dbReference type="ChEBI" id="CHEBI:456216"/>
        <dbReference type="EC" id="7.2.2.14"/>
    </reaction>
</comment>
<dbReference type="InterPro" id="IPR018303">
    <property type="entry name" value="ATPase_P-typ_P_site"/>
</dbReference>
<keyword evidence="14 18" id="KW-1133">Transmembrane helix</keyword>
<evidence type="ECO:0000256" key="12">
    <source>
        <dbReference type="ARBA" id="ARBA00022842"/>
    </source>
</evidence>
<protein>
    <recommendedName>
        <fullName evidence="5">Magnesium-transporting ATPase, P-type 1</fullName>
        <ecNumber evidence="4">7.2.2.14</ecNumber>
    </recommendedName>
    <alternativeName>
        <fullName evidence="16">Mg(2+) transport ATPase, P-type 1</fullName>
    </alternativeName>
</protein>
<dbReference type="SFLD" id="SFLDF00027">
    <property type="entry name" value="p-type_atpase"/>
    <property type="match status" value="1"/>
</dbReference>
<dbReference type="SMART" id="SM00831">
    <property type="entry name" value="Cation_ATPase_N"/>
    <property type="match status" value="1"/>
</dbReference>
<evidence type="ECO:0000313" key="20">
    <source>
        <dbReference type="EMBL" id="WAL58884.1"/>
    </source>
</evidence>
<feature type="transmembrane region" description="Helical" evidence="18">
    <location>
        <begin position="332"/>
        <end position="356"/>
    </location>
</feature>
<dbReference type="Gene3D" id="2.70.150.10">
    <property type="entry name" value="Calcium-transporting ATPase, cytoplasmic transduction domain A"/>
    <property type="match status" value="1"/>
</dbReference>